<accession>A0A1A8T7J0</accession>
<proteinExistence type="predicted"/>
<gene>
    <name evidence="1" type="ORF">MSP8886_00954</name>
</gene>
<protein>
    <submittedName>
        <fullName evidence="1">Uncharacterized protein</fullName>
    </submittedName>
</protein>
<evidence type="ECO:0000313" key="1">
    <source>
        <dbReference type="EMBL" id="SBS27776.1"/>
    </source>
</evidence>
<keyword evidence="2" id="KW-1185">Reference proteome</keyword>
<sequence length="48" mass="5511">MMYSLHTSAIDESKERSAFGTLSSFSLRFFFEHSFFGYYAEGEGLCLI</sequence>
<dbReference type="STRING" id="1792290.MSP8886_00954"/>
<dbReference type="Proteomes" id="UP000092544">
    <property type="component" value="Unassembled WGS sequence"/>
</dbReference>
<name>A0A1A8T7J0_9GAMM</name>
<reference evidence="1 2" key="1">
    <citation type="submission" date="2016-06" db="EMBL/GenBank/DDBJ databases">
        <authorList>
            <person name="Kjaerup R.B."/>
            <person name="Dalgaard T.S."/>
            <person name="Juul-Madsen H.R."/>
        </authorList>
    </citation>
    <scope>NUCLEOTIDE SEQUENCE [LARGE SCALE GENOMIC DNA]</scope>
    <source>
        <strain evidence="1 2">CECT 8886</strain>
    </source>
</reference>
<dbReference type="EMBL" id="FLOB01000002">
    <property type="protein sequence ID" value="SBS27776.1"/>
    <property type="molecule type" value="Genomic_DNA"/>
</dbReference>
<dbReference type="AlphaFoldDB" id="A0A1A8T7J0"/>
<evidence type="ECO:0000313" key="2">
    <source>
        <dbReference type="Proteomes" id="UP000092544"/>
    </source>
</evidence>
<organism evidence="1 2">
    <name type="scientific">Marinomonas spartinae</name>
    <dbReference type="NCBI Taxonomy" id="1792290"/>
    <lineage>
        <taxon>Bacteria</taxon>
        <taxon>Pseudomonadati</taxon>
        <taxon>Pseudomonadota</taxon>
        <taxon>Gammaproteobacteria</taxon>
        <taxon>Oceanospirillales</taxon>
        <taxon>Oceanospirillaceae</taxon>
        <taxon>Marinomonas</taxon>
    </lineage>
</organism>